<organism evidence="1 2">
    <name type="scientific">Sediminivirga luteola</name>
    <dbReference type="NCBI Taxonomy" id="1774748"/>
    <lineage>
        <taxon>Bacteria</taxon>
        <taxon>Bacillati</taxon>
        <taxon>Actinomycetota</taxon>
        <taxon>Actinomycetes</taxon>
        <taxon>Micrococcales</taxon>
        <taxon>Brevibacteriaceae</taxon>
        <taxon>Sediminivirga</taxon>
    </lineage>
</organism>
<comment type="caution">
    <text evidence="1">The sequence shown here is derived from an EMBL/GenBank/DDBJ whole genome shotgun (WGS) entry which is preliminary data.</text>
</comment>
<gene>
    <name evidence="1" type="ORF">GCM10011333_33240</name>
</gene>
<dbReference type="InterPro" id="IPR036388">
    <property type="entry name" value="WH-like_DNA-bd_sf"/>
</dbReference>
<dbReference type="EMBL" id="BMFY01000021">
    <property type="protein sequence ID" value="GGA27800.1"/>
    <property type="molecule type" value="Genomic_DNA"/>
</dbReference>
<dbReference type="CDD" id="cd00090">
    <property type="entry name" value="HTH_ARSR"/>
    <property type="match status" value="1"/>
</dbReference>
<sequence>MTDEDATRLAEELEGLRARVEALEARAARGVAGAIGPEQPADEDAAPEDDVFWALNGLRARLDEAGPEAGAEAGAVMLLGSVTLPAGPVEWQYGTPAGPLLQEDWSDRVTALAALSHPVRLELLRQVLHGVETTAALTELEGLGTTGQLHHHLRQLIAGGWLRQRGRGRYEVPPERVVPLLVCLMGVRPV</sequence>
<keyword evidence="2" id="KW-1185">Reference proteome</keyword>
<dbReference type="InterPro" id="IPR011991">
    <property type="entry name" value="ArsR-like_HTH"/>
</dbReference>
<dbReference type="Gene3D" id="1.10.10.10">
    <property type="entry name" value="Winged helix-like DNA-binding domain superfamily/Winged helix DNA-binding domain"/>
    <property type="match status" value="1"/>
</dbReference>
<evidence type="ECO:0000313" key="1">
    <source>
        <dbReference type="EMBL" id="GGA27800.1"/>
    </source>
</evidence>
<dbReference type="RefSeq" id="WP_188551990.1">
    <property type="nucleotide sequence ID" value="NZ_BMFY01000021.1"/>
</dbReference>
<reference evidence="1" key="2">
    <citation type="submission" date="2020-09" db="EMBL/GenBank/DDBJ databases">
        <authorList>
            <person name="Sun Q."/>
            <person name="Zhou Y."/>
        </authorList>
    </citation>
    <scope>NUCLEOTIDE SEQUENCE</scope>
    <source>
        <strain evidence="1">CGMCC 1.12785</strain>
    </source>
</reference>
<evidence type="ECO:0000313" key="2">
    <source>
        <dbReference type="Proteomes" id="UP000616114"/>
    </source>
</evidence>
<dbReference type="AlphaFoldDB" id="A0A8J2U1C0"/>
<reference evidence="1" key="1">
    <citation type="journal article" date="2014" name="Int. J. Syst. Evol. Microbiol.">
        <title>Complete genome sequence of Corynebacterium casei LMG S-19264T (=DSM 44701T), isolated from a smear-ripened cheese.</title>
        <authorList>
            <consortium name="US DOE Joint Genome Institute (JGI-PGF)"/>
            <person name="Walter F."/>
            <person name="Albersmeier A."/>
            <person name="Kalinowski J."/>
            <person name="Ruckert C."/>
        </authorList>
    </citation>
    <scope>NUCLEOTIDE SEQUENCE</scope>
    <source>
        <strain evidence="1">CGMCC 1.12785</strain>
    </source>
</reference>
<accession>A0A8J2U1C0</accession>
<dbReference type="Proteomes" id="UP000616114">
    <property type="component" value="Unassembled WGS sequence"/>
</dbReference>
<protein>
    <submittedName>
        <fullName evidence="1">Transcriptional regulator</fullName>
    </submittedName>
</protein>
<dbReference type="InterPro" id="IPR036390">
    <property type="entry name" value="WH_DNA-bd_sf"/>
</dbReference>
<dbReference type="SUPFAM" id="SSF46785">
    <property type="entry name" value="Winged helix' DNA-binding domain"/>
    <property type="match status" value="1"/>
</dbReference>
<name>A0A8J2U1C0_9MICO</name>
<proteinExistence type="predicted"/>